<keyword evidence="3" id="KW-1185">Reference proteome</keyword>
<dbReference type="PANTHER" id="PTHR31778:SF2">
    <property type="entry name" value="BUD SITE SELECTION PROTEIN RAX2"/>
    <property type="match status" value="1"/>
</dbReference>
<dbReference type="GO" id="GO:1902929">
    <property type="term" value="C:plasma membrane of growing cell tip"/>
    <property type="evidence" value="ECO:0007669"/>
    <property type="project" value="TreeGrafter"/>
</dbReference>
<dbReference type="RefSeq" id="WP_028383736.1">
    <property type="nucleotide sequence ID" value="NZ_CAAAJG010000006.1"/>
</dbReference>
<reference evidence="2 4" key="2">
    <citation type="submission" date="2018-06" db="EMBL/GenBank/DDBJ databases">
        <authorList>
            <consortium name="Pathogen Informatics"/>
            <person name="Doyle S."/>
        </authorList>
    </citation>
    <scope>NUCLEOTIDE SEQUENCE [LARGE SCALE GENOMIC DNA]</scope>
    <source>
        <strain evidence="2 4">NCTC12239</strain>
    </source>
</reference>
<keyword evidence="2" id="KW-0472">Membrane</keyword>
<dbReference type="STRING" id="39962.Lmor_0229"/>
<dbReference type="Proteomes" id="UP000254040">
    <property type="component" value="Unassembled WGS sequence"/>
</dbReference>
<gene>
    <name evidence="1" type="ORF">Lmor_0229</name>
    <name evidence="2" type="ORF">NCTC12239_02700</name>
</gene>
<keyword evidence="2" id="KW-0812">Transmembrane</keyword>
<evidence type="ECO:0000313" key="1">
    <source>
        <dbReference type="EMBL" id="KTD38826.1"/>
    </source>
</evidence>
<dbReference type="Gene3D" id="2.80.10.50">
    <property type="match status" value="1"/>
</dbReference>
<dbReference type="OrthoDB" id="5410062at2"/>
<dbReference type="EMBL" id="UGOG01000001">
    <property type="protein sequence ID" value="STX63752.1"/>
    <property type="molecule type" value="Genomic_DNA"/>
</dbReference>
<evidence type="ECO:0000313" key="3">
    <source>
        <dbReference type="Proteomes" id="UP000054985"/>
    </source>
</evidence>
<dbReference type="AlphaFoldDB" id="A0A378K226"/>
<dbReference type="EMBL" id="LNYN01000006">
    <property type="protein sequence ID" value="KTD38826.1"/>
    <property type="molecule type" value="Genomic_DNA"/>
</dbReference>
<dbReference type="InterPro" id="IPR011047">
    <property type="entry name" value="Quinoprotein_ADH-like_sf"/>
</dbReference>
<evidence type="ECO:0000313" key="4">
    <source>
        <dbReference type="Proteomes" id="UP000254040"/>
    </source>
</evidence>
<dbReference type="Pfam" id="PF17164">
    <property type="entry name" value="DUF5122"/>
    <property type="match status" value="1"/>
</dbReference>
<protein>
    <submittedName>
        <fullName evidence="2">Transmembrane protein (Fibronectin III domain and Gp5 C-terminal repeat)</fullName>
    </submittedName>
</protein>
<proteinExistence type="predicted"/>
<name>A0A378K226_9GAMM</name>
<dbReference type="SUPFAM" id="SSF50998">
    <property type="entry name" value="Quinoprotein alcohol dehydrogenase-like"/>
    <property type="match status" value="1"/>
</dbReference>
<sequence>MQRANKKSHPFLGRVLAFLCFWLAGMTGQAGKTLWTFEPLTATTVTVLSNGTVKILYRVTNQSAKLKNLILDSRPENTPTGLSASPCQLATKGSTCTLILTINGNEMPATGIHKGPVLCAQFSASQCYRPPEANILHITRANPVPDDASISVTGSPLILFPAYPALSGLPRILTITNNSLTTTATNVSATLLADWSDVTQDASNCLSIAPGGSCQLTFTPGIVTHGPIIAPVSGSNTNSINVSLAVNFPWITNGEVYSMALDSTNNIIYLGGDFTAVGPNTGFGVAIDEASSQTLPTAPRVNSDVFTVISDGTGGWFIGGDFTQVGGVARNRIAHILSDYTVDVQFNPNANSTVRALILDGSTIYVGGDFTSIGGLVRNHIAALDMGTGQATAWNPNANSTINALALNGGIVYAGGGFTSIGGQARNYVAALDTGTGQATVWDANANSTINALAANGSAVYAGGNFTNIGGFARNRIAALDLGTGQATAWNPDANNTVNALALNASTVYAGGQFTSIGSQARNRIAALNLGTGLATGWNPDANNTVVALIFSGSTIYTGGLFTKIGGEISRGVAILPE</sequence>
<organism evidence="2 4">
    <name type="scientific">Legionella moravica</name>
    <dbReference type="NCBI Taxonomy" id="39962"/>
    <lineage>
        <taxon>Bacteria</taxon>
        <taxon>Pseudomonadati</taxon>
        <taxon>Pseudomonadota</taxon>
        <taxon>Gammaproteobacteria</taxon>
        <taxon>Legionellales</taxon>
        <taxon>Legionellaceae</taxon>
        <taxon>Legionella</taxon>
    </lineage>
</organism>
<dbReference type="InterPro" id="IPR013431">
    <property type="entry name" value="Delta_60_rpt"/>
</dbReference>
<evidence type="ECO:0000313" key="2">
    <source>
        <dbReference type="EMBL" id="STX63752.1"/>
    </source>
</evidence>
<accession>A0A378K226</accession>
<dbReference type="Proteomes" id="UP000054985">
    <property type="component" value="Unassembled WGS sequence"/>
</dbReference>
<dbReference type="PANTHER" id="PTHR31778">
    <property type="entry name" value="BUD SITE SELECTION PROTEIN RAX2"/>
    <property type="match status" value="1"/>
</dbReference>
<reference evidence="1 3" key="1">
    <citation type="submission" date="2015-11" db="EMBL/GenBank/DDBJ databases">
        <title>Genomic analysis of 38 Legionella species identifies large and diverse effector repertoires.</title>
        <authorList>
            <person name="Burstein D."/>
            <person name="Amaro F."/>
            <person name="Zusman T."/>
            <person name="Lifshitz Z."/>
            <person name="Cohen O."/>
            <person name="Gilbert J.A."/>
            <person name="Pupko T."/>
            <person name="Shuman H.A."/>
            <person name="Segal G."/>
        </authorList>
    </citation>
    <scope>NUCLEOTIDE SEQUENCE [LARGE SCALE GENOMIC DNA]</scope>
    <source>
        <strain evidence="1 3">ATCC 43877</strain>
    </source>
</reference>